<reference evidence="7" key="2">
    <citation type="submission" date="2019-03" db="EMBL/GenBank/DDBJ databases">
        <authorList>
            <person name="Chen S.-C."/>
            <person name="Wu S.-Y."/>
            <person name="Lai M.-C."/>
        </authorList>
    </citation>
    <scope>NUCLEOTIDE SEQUENCE</scope>
    <source>
        <strain evidence="7">ML15</strain>
    </source>
</reference>
<dbReference type="OrthoDB" id="43026at2157"/>
<feature type="transmembrane region" description="Helical" evidence="6">
    <location>
        <begin position="122"/>
        <end position="140"/>
    </location>
</feature>
<dbReference type="Gene3D" id="1.20.1740.10">
    <property type="entry name" value="Amino acid/polyamine transporter I"/>
    <property type="match status" value="1"/>
</dbReference>
<dbReference type="PIRSF" id="PIRSF006060">
    <property type="entry name" value="AA_transporter"/>
    <property type="match status" value="1"/>
</dbReference>
<feature type="transmembrane region" description="Helical" evidence="6">
    <location>
        <begin position="226"/>
        <end position="248"/>
    </location>
</feature>
<feature type="transmembrane region" description="Helical" evidence="6">
    <location>
        <begin position="323"/>
        <end position="340"/>
    </location>
</feature>
<keyword evidence="4 6" id="KW-1133">Transmembrane helix</keyword>
<feature type="transmembrane region" description="Helical" evidence="6">
    <location>
        <begin position="346"/>
        <end position="367"/>
    </location>
</feature>
<organism evidence="7 8">
    <name type="scientific">Methanofollis formosanus</name>
    <dbReference type="NCBI Taxonomy" id="299308"/>
    <lineage>
        <taxon>Archaea</taxon>
        <taxon>Methanobacteriati</taxon>
        <taxon>Methanobacteriota</taxon>
        <taxon>Stenosarchaea group</taxon>
        <taxon>Methanomicrobia</taxon>
        <taxon>Methanomicrobiales</taxon>
        <taxon>Methanomicrobiaceae</taxon>
        <taxon>Methanofollis</taxon>
    </lineage>
</organism>
<evidence type="ECO:0000256" key="4">
    <source>
        <dbReference type="ARBA" id="ARBA00022989"/>
    </source>
</evidence>
<feature type="transmembrane region" description="Helical" evidence="6">
    <location>
        <begin position="374"/>
        <end position="394"/>
    </location>
</feature>
<feature type="transmembrane region" description="Helical" evidence="6">
    <location>
        <begin position="82"/>
        <end position="110"/>
    </location>
</feature>
<accession>A0A8G1A3N3</accession>
<comment type="subcellular location">
    <subcellularLocation>
        <location evidence="1">Cell membrane</location>
        <topology evidence="1">Multi-pass membrane protein</topology>
    </subcellularLocation>
</comment>
<dbReference type="InterPro" id="IPR002293">
    <property type="entry name" value="AA/rel_permease1"/>
</dbReference>
<dbReference type="KEGG" id="mfk:E2N92_12305"/>
<keyword evidence="2" id="KW-1003">Cell membrane</keyword>
<keyword evidence="5 6" id="KW-0472">Membrane</keyword>
<feature type="transmembrane region" description="Helical" evidence="6">
    <location>
        <begin position="183"/>
        <end position="205"/>
    </location>
</feature>
<evidence type="ECO:0000313" key="8">
    <source>
        <dbReference type="Proteomes" id="UP000826709"/>
    </source>
</evidence>
<protein>
    <submittedName>
        <fullName evidence="7">Amino acid permease</fullName>
    </submittedName>
</protein>
<reference evidence="7" key="1">
    <citation type="journal article" date="2005" name="Int. J. Syst. Evol. Microbiol.">
        <title>Methanofollis formosanus sp. nov., isolated from a fish pond.</title>
        <authorList>
            <person name="Wu S.Y."/>
            <person name="Chen S.C."/>
            <person name="Lai M.C."/>
        </authorList>
    </citation>
    <scope>NUCLEOTIDE SEQUENCE</scope>
    <source>
        <strain evidence="7">ML15</strain>
    </source>
</reference>
<keyword evidence="3 6" id="KW-0812">Transmembrane</keyword>
<dbReference type="Pfam" id="PF13520">
    <property type="entry name" value="AA_permease_2"/>
    <property type="match status" value="1"/>
</dbReference>
<proteinExistence type="predicted"/>
<evidence type="ECO:0000256" key="1">
    <source>
        <dbReference type="ARBA" id="ARBA00004651"/>
    </source>
</evidence>
<sequence length="469" mass="50060">MGLRRALTEFDLTNIIVGSIVGADIYIASALTAGLVGPFAIVVWVVAGICAATIAVVFAYCSYYVPRAGGPFAYVSAAFDDFYGFLTGWSLWIAELLALPVFAIAFALYLGSVVPLGPAAEVAVRGLFIGALTVANILGVRAAGRLNDLLTIIKLLPLVVFVVAGLVFAVVHPAHFLGNYRPFMPFGLEHAAYAVVLVFWAYVGFEMGTFPADEVKDPARSIPRAIVRGMAIVGIFYVMTNFVLYGLVPGGELAASTTPLVLAGTVLFGSLGAVLMTVGALFSVSGSDESGMLGSSRLAYAMAIDGLFPSIFARLHPRYGTPYVILIVEGVVAFVLSGYADLPGLISFSVFNLAFSFLLTSFALIVLKDETSPLLGQTVLPLAGIGICLFLLVSTLPADLIVGAVVLAAGVPVYLYFSPKTDIHHLKEEFLSEEALFLRRVAAKERYLANFIRLVREAWEVGRRVVHRL</sequence>
<dbReference type="PANTHER" id="PTHR42770:SF7">
    <property type="entry name" value="MEMBRANE PROTEIN"/>
    <property type="match status" value="1"/>
</dbReference>
<name>A0A8G1A3N3_9EURY</name>
<evidence type="ECO:0000256" key="5">
    <source>
        <dbReference type="ARBA" id="ARBA00023136"/>
    </source>
</evidence>
<dbReference type="GO" id="GO:0022857">
    <property type="term" value="F:transmembrane transporter activity"/>
    <property type="evidence" value="ECO:0007669"/>
    <property type="project" value="InterPro"/>
</dbReference>
<dbReference type="AlphaFoldDB" id="A0A8G1A3N3"/>
<evidence type="ECO:0000256" key="6">
    <source>
        <dbReference type="SAM" id="Phobius"/>
    </source>
</evidence>
<evidence type="ECO:0000256" key="2">
    <source>
        <dbReference type="ARBA" id="ARBA00022475"/>
    </source>
</evidence>
<feature type="transmembrane region" description="Helical" evidence="6">
    <location>
        <begin position="260"/>
        <end position="282"/>
    </location>
</feature>
<dbReference type="InterPro" id="IPR050367">
    <property type="entry name" value="APC_superfamily"/>
</dbReference>
<feature type="transmembrane region" description="Helical" evidence="6">
    <location>
        <begin position="12"/>
        <end position="33"/>
    </location>
</feature>
<keyword evidence="8" id="KW-1185">Reference proteome</keyword>
<gene>
    <name evidence="7" type="ORF">E2N92_12305</name>
</gene>
<dbReference type="Proteomes" id="UP000826709">
    <property type="component" value="Chromosome"/>
</dbReference>
<evidence type="ECO:0000313" key="7">
    <source>
        <dbReference type="EMBL" id="QYZ80153.1"/>
    </source>
</evidence>
<feature type="transmembrane region" description="Helical" evidence="6">
    <location>
        <begin position="400"/>
        <end position="417"/>
    </location>
</feature>
<feature type="transmembrane region" description="Helical" evidence="6">
    <location>
        <begin position="152"/>
        <end position="171"/>
    </location>
</feature>
<dbReference type="EMBL" id="CP037968">
    <property type="protein sequence ID" value="QYZ80153.1"/>
    <property type="molecule type" value="Genomic_DNA"/>
</dbReference>
<evidence type="ECO:0000256" key="3">
    <source>
        <dbReference type="ARBA" id="ARBA00022692"/>
    </source>
</evidence>
<dbReference type="PANTHER" id="PTHR42770">
    <property type="entry name" value="AMINO ACID TRANSPORTER-RELATED"/>
    <property type="match status" value="1"/>
</dbReference>
<feature type="transmembrane region" description="Helical" evidence="6">
    <location>
        <begin position="39"/>
        <end position="61"/>
    </location>
</feature>
<dbReference type="GO" id="GO:0005886">
    <property type="term" value="C:plasma membrane"/>
    <property type="evidence" value="ECO:0007669"/>
    <property type="project" value="UniProtKB-SubCell"/>
</dbReference>
<dbReference type="RefSeq" id="WP_220681464.1">
    <property type="nucleotide sequence ID" value="NZ_CP037968.1"/>
</dbReference>